<reference evidence="2 3" key="1">
    <citation type="journal article" date="2013" name="Genome Announc.">
        <title>Genome Sequence of Sporolactobacillus laevolacticus DSM442, an Efficient Polymer-Grade D-Lactate Producer from Agricultural Waste Cottonseed as a Nitrogen Source.</title>
        <authorList>
            <person name="Wang H."/>
            <person name="Wang L."/>
            <person name="Ju J."/>
            <person name="Yu B."/>
            <person name="Ma Y."/>
        </authorList>
    </citation>
    <scope>NUCLEOTIDE SEQUENCE [LARGE SCALE GENOMIC DNA]</scope>
    <source>
        <strain evidence="2 3">DSM 442</strain>
    </source>
</reference>
<dbReference type="RefSeq" id="WP_023510617.1">
    <property type="nucleotide sequence ID" value="NZ_AWTC01000011.1"/>
</dbReference>
<dbReference type="eggNOG" id="COG4709">
    <property type="taxonomic scope" value="Bacteria"/>
</dbReference>
<dbReference type="STRING" id="1395513.P343_11870"/>
<feature type="transmembrane region" description="Helical" evidence="1">
    <location>
        <begin position="107"/>
        <end position="129"/>
    </location>
</feature>
<feature type="transmembrane region" description="Helical" evidence="1">
    <location>
        <begin position="163"/>
        <end position="180"/>
    </location>
</feature>
<organism evidence="2 3">
    <name type="scientific">Sporolactobacillus laevolacticus DSM 442</name>
    <dbReference type="NCBI Taxonomy" id="1395513"/>
    <lineage>
        <taxon>Bacteria</taxon>
        <taxon>Bacillati</taxon>
        <taxon>Bacillota</taxon>
        <taxon>Bacilli</taxon>
        <taxon>Bacillales</taxon>
        <taxon>Sporolactobacillaceae</taxon>
        <taxon>Sporolactobacillus</taxon>
    </lineage>
</organism>
<evidence type="ECO:0000256" key="1">
    <source>
        <dbReference type="SAM" id="Phobius"/>
    </source>
</evidence>
<dbReference type="AlphaFoldDB" id="V6IW01"/>
<keyword evidence="1" id="KW-0472">Membrane</keyword>
<dbReference type="Proteomes" id="UP000018296">
    <property type="component" value="Unassembled WGS sequence"/>
</dbReference>
<protein>
    <recommendedName>
        <fullName evidence="4">DUF1700 domain-containing protein</fullName>
    </recommendedName>
</protein>
<dbReference type="OrthoDB" id="9804829at2"/>
<evidence type="ECO:0000313" key="2">
    <source>
        <dbReference type="EMBL" id="EST11453.1"/>
    </source>
</evidence>
<proteinExistence type="predicted"/>
<dbReference type="PATRIC" id="fig|1395513.3.peg.2403"/>
<dbReference type="EMBL" id="AWTC01000011">
    <property type="protein sequence ID" value="EST11453.1"/>
    <property type="molecule type" value="Genomic_DNA"/>
</dbReference>
<name>V6IW01_9BACL</name>
<accession>V6IW01</accession>
<keyword evidence="3" id="KW-1185">Reference proteome</keyword>
<feature type="transmembrane region" description="Helical" evidence="1">
    <location>
        <begin position="82"/>
        <end position="101"/>
    </location>
</feature>
<comment type="caution">
    <text evidence="2">The sequence shown here is derived from an EMBL/GenBank/DDBJ whole genome shotgun (WGS) entry which is preliminary data.</text>
</comment>
<sequence length="185" mass="20642">MVKNEFFHRLERLLKEIPAKDRKEILSDFEEHFTIGFNEGKTEEEIIQELGDPETISEEVLADYYATNPKSPHPVTGITRSILAAIGLLFFNLIVILGPLLGILSAYIAFCGVSVGFVFSPLLSIPIGIDSGFEPFLFAFFSSLVLCGIGVLLGIAMIYVSKFLWYALVSYLRFNINVIVGRNRS</sequence>
<feature type="transmembrane region" description="Helical" evidence="1">
    <location>
        <begin position="136"/>
        <end position="157"/>
    </location>
</feature>
<keyword evidence="1" id="KW-0812">Transmembrane</keyword>
<evidence type="ECO:0000313" key="3">
    <source>
        <dbReference type="Proteomes" id="UP000018296"/>
    </source>
</evidence>
<dbReference type="Pfam" id="PF22564">
    <property type="entry name" value="HAAS"/>
    <property type="match status" value="1"/>
</dbReference>
<gene>
    <name evidence="2" type="ORF">P343_11870</name>
</gene>
<evidence type="ECO:0008006" key="4">
    <source>
        <dbReference type="Google" id="ProtNLM"/>
    </source>
</evidence>
<keyword evidence="1" id="KW-1133">Transmembrane helix</keyword>